<dbReference type="Pfam" id="PF09684">
    <property type="entry name" value="Tail_P2_I"/>
    <property type="match status" value="1"/>
</dbReference>
<reference evidence="1 2" key="1">
    <citation type="submission" date="2019-08" db="EMBL/GenBank/DDBJ databases">
        <title>Bioinformatics analysis of the strain L3 and L5.</title>
        <authorList>
            <person name="Li X."/>
        </authorList>
    </citation>
    <scope>NUCLEOTIDE SEQUENCE [LARGE SCALE GENOMIC DNA]</scope>
    <source>
        <strain evidence="1 2">L5</strain>
    </source>
</reference>
<keyword evidence="2" id="KW-1185">Reference proteome</keyword>
<proteinExistence type="predicted"/>
<name>A0A7V7FY14_9GAMM</name>
<organism evidence="1 2">
    <name type="scientific">Billgrantia pellis</name>
    <dbReference type="NCBI Taxonomy" id="2606936"/>
    <lineage>
        <taxon>Bacteria</taxon>
        <taxon>Pseudomonadati</taxon>
        <taxon>Pseudomonadota</taxon>
        <taxon>Gammaproteobacteria</taxon>
        <taxon>Oceanospirillales</taxon>
        <taxon>Halomonadaceae</taxon>
        <taxon>Billgrantia</taxon>
    </lineage>
</organism>
<dbReference type="RefSeq" id="WP_149328933.1">
    <property type="nucleotide sequence ID" value="NZ_VTPY01000005.1"/>
</dbReference>
<dbReference type="Proteomes" id="UP000486760">
    <property type="component" value="Unassembled WGS sequence"/>
</dbReference>
<dbReference type="InterPro" id="IPR006521">
    <property type="entry name" value="Tail_protein_I"/>
</dbReference>
<accession>A0A7V7FY14</accession>
<dbReference type="NCBIfam" id="TIGR01634">
    <property type="entry name" value="tail_P2_I"/>
    <property type="match status" value="1"/>
</dbReference>
<sequence length="208" mass="23341">MANSLSLLPPNATFLERSAAQALAKIEHVPVPLRDLWDPDRCPAALLPYLAWAFSVDRWDPTWSEATKRSVIRSSYYVHRKKGTISALRRVVEPLGYLLEVTEWWQTQPPGPRGTFTLSIGVLDQGITEEMFLELERLIAEAKPLTRHITGLDITLSTSLTSFVGVAVNDGDELDVLPWESPDIDVICRTRQALATTSHDTMDIHLHD</sequence>
<protein>
    <submittedName>
        <fullName evidence="1">Phage tail protein I</fullName>
    </submittedName>
</protein>
<dbReference type="EMBL" id="VTPY01000005">
    <property type="protein sequence ID" value="KAA0011190.1"/>
    <property type="molecule type" value="Genomic_DNA"/>
</dbReference>
<dbReference type="AlphaFoldDB" id="A0A7V7FY14"/>
<gene>
    <name evidence="1" type="ORF">F0A17_13780</name>
</gene>
<comment type="caution">
    <text evidence="1">The sequence shown here is derived from an EMBL/GenBank/DDBJ whole genome shotgun (WGS) entry which is preliminary data.</text>
</comment>
<evidence type="ECO:0000313" key="2">
    <source>
        <dbReference type="Proteomes" id="UP000486760"/>
    </source>
</evidence>
<evidence type="ECO:0000313" key="1">
    <source>
        <dbReference type="EMBL" id="KAA0011190.1"/>
    </source>
</evidence>